<dbReference type="GeneID" id="105442632"/>
<dbReference type="InParanoid" id="A0A7M7N984"/>
<reference evidence="1" key="2">
    <citation type="submission" date="2021-01" db="UniProtKB">
        <authorList>
            <consortium name="EnsemblMetazoa"/>
        </authorList>
    </citation>
    <scope>IDENTIFICATION</scope>
</reference>
<dbReference type="KEGG" id="spu:105442632"/>
<dbReference type="Proteomes" id="UP000007110">
    <property type="component" value="Unassembled WGS sequence"/>
</dbReference>
<protein>
    <submittedName>
        <fullName evidence="1">Uncharacterized protein</fullName>
    </submittedName>
</protein>
<evidence type="ECO:0000313" key="1">
    <source>
        <dbReference type="EnsemblMetazoa" id="XP_030831884"/>
    </source>
</evidence>
<dbReference type="AlphaFoldDB" id="A0A7M7N984"/>
<sequence length="119" mass="13225">MKTGTTGLRQRTWDATNSLSSQGLMVKHEEKPLNQVDIQDELKRLYTQLELLKTRNMVVGNPHLTRKLTAMAEAARATEQMLIDSNEQELSCASNGVAEVTYTVNNGRTSSASTKGDWI</sequence>
<proteinExistence type="predicted"/>
<evidence type="ECO:0000313" key="2">
    <source>
        <dbReference type="Proteomes" id="UP000007110"/>
    </source>
</evidence>
<accession>A0A7M7N984</accession>
<dbReference type="OrthoDB" id="2129233at2759"/>
<dbReference type="EnsemblMetazoa" id="XM_030976024">
    <property type="protein sequence ID" value="XP_030831884"/>
    <property type="gene ID" value="LOC105442632"/>
</dbReference>
<organism evidence="1 2">
    <name type="scientific">Strongylocentrotus purpuratus</name>
    <name type="common">Purple sea urchin</name>
    <dbReference type="NCBI Taxonomy" id="7668"/>
    <lineage>
        <taxon>Eukaryota</taxon>
        <taxon>Metazoa</taxon>
        <taxon>Echinodermata</taxon>
        <taxon>Eleutherozoa</taxon>
        <taxon>Echinozoa</taxon>
        <taxon>Echinoidea</taxon>
        <taxon>Euechinoidea</taxon>
        <taxon>Echinacea</taxon>
        <taxon>Camarodonta</taxon>
        <taxon>Echinidea</taxon>
        <taxon>Strongylocentrotidae</taxon>
        <taxon>Strongylocentrotus</taxon>
    </lineage>
</organism>
<reference evidence="2" key="1">
    <citation type="submission" date="2015-02" db="EMBL/GenBank/DDBJ databases">
        <title>Genome sequencing for Strongylocentrotus purpuratus.</title>
        <authorList>
            <person name="Murali S."/>
            <person name="Liu Y."/>
            <person name="Vee V."/>
            <person name="English A."/>
            <person name="Wang M."/>
            <person name="Skinner E."/>
            <person name="Han Y."/>
            <person name="Muzny D.M."/>
            <person name="Worley K.C."/>
            <person name="Gibbs R.A."/>
        </authorList>
    </citation>
    <scope>NUCLEOTIDE SEQUENCE</scope>
</reference>
<name>A0A7M7N984_STRPU</name>
<dbReference type="RefSeq" id="XP_030831884.1">
    <property type="nucleotide sequence ID" value="XM_030976024.1"/>
</dbReference>
<keyword evidence="2" id="KW-1185">Reference proteome</keyword>